<comment type="caution">
    <text evidence="8">The sequence shown here is derived from an EMBL/GenBank/DDBJ whole genome shotgun (WGS) entry which is preliminary data.</text>
</comment>
<dbReference type="InterPro" id="IPR039741">
    <property type="entry name" value="UDP-sugar_pyrophosphorylase"/>
</dbReference>
<organism evidence="8 9">
    <name type="scientific">Tritrichomonas musculus</name>
    <dbReference type="NCBI Taxonomy" id="1915356"/>
    <lineage>
        <taxon>Eukaryota</taxon>
        <taxon>Metamonada</taxon>
        <taxon>Parabasalia</taxon>
        <taxon>Tritrichomonadida</taxon>
        <taxon>Tritrichomonadidae</taxon>
        <taxon>Tritrichomonas</taxon>
    </lineage>
</organism>
<dbReference type="InterPro" id="IPR029001">
    <property type="entry name" value="ITPase-like_fam"/>
</dbReference>
<dbReference type="InterPro" id="IPR002618">
    <property type="entry name" value="UDPGP_fam"/>
</dbReference>
<dbReference type="EC" id="2.7.7.23" evidence="3"/>
<dbReference type="Pfam" id="PF01931">
    <property type="entry name" value="NTPase_I-T"/>
    <property type="match status" value="1"/>
</dbReference>
<evidence type="ECO:0000256" key="2">
    <source>
        <dbReference type="ARBA" id="ARBA00010401"/>
    </source>
</evidence>
<sequence>MKFIVTSTNKVKTQAVEATLQKILSDPSLRYSVEGCSANSDVSDQPKSLEETKRGAINRIFNCNVSDADYYISIESGVEREYDNTYSFTFAAICDHTKNRFGFGLSTKFIVPDDNANKIQSGSSLGSIVHNPNGLISELTNDLIRRSDLISEAVISALIPFHFTSTSLPENSPPELTRFYNSLNQIEKGSLTSQIRNLDLIPPKTVDVKSITSDIEPLSLPDPCDDEERNDIFENGITALSDGEVAVVIMAGGQGSRLAAPVPKALMELDIPSHSTLLSLQLRRIYRLEKKYCDNGSSIPTYILTSDSTHSAISSYLIRNQYFGVKSIKLIKQPTLPARFPENNGFVLSEKGKVLVAPNGNGSVFSCLKESGALAEMVQKGVKYVDIHPIDNALARPADPFFVGSLIYEEGDAALKVVRKVGGGEKIGTLCKNKKTGKTVVVEYSELPKDAPPNAFMVGNTGLHLFTTDIIQKVADAQLPYHIAVKNEKVVVNDNGDRDMAVVHKFERFIFDAFNYCDNVVLFEADRNDEFAPVKNAPGAPVDSPDTAKELLLQLHKKWAILNGMKFQGKDAVIEFKPETTYSGEDLQNLDLRGKVISSPTII</sequence>
<keyword evidence="4" id="KW-0808">Transferase</keyword>
<protein>
    <recommendedName>
        <fullName evidence="3">UDP-N-acetylglucosamine diphosphorylase</fullName>
        <ecNumber evidence="3">2.7.7.23</ecNumber>
    </recommendedName>
</protein>
<evidence type="ECO:0000256" key="1">
    <source>
        <dbReference type="ARBA" id="ARBA00005208"/>
    </source>
</evidence>
<accession>A0ABR2GX26</accession>
<dbReference type="SUPFAM" id="SSF52972">
    <property type="entry name" value="ITPase-like"/>
    <property type="match status" value="1"/>
</dbReference>
<dbReference type="Pfam" id="PF01704">
    <property type="entry name" value="UDPGP"/>
    <property type="match status" value="1"/>
</dbReference>
<evidence type="ECO:0000313" key="8">
    <source>
        <dbReference type="EMBL" id="KAK8838201.1"/>
    </source>
</evidence>
<gene>
    <name evidence="8" type="ORF">M9Y10_035620</name>
</gene>
<keyword evidence="5" id="KW-0548">Nucleotidyltransferase</keyword>
<comment type="similarity">
    <text evidence="2">Belongs to the UDPGP type 1 family.</text>
</comment>
<comment type="pathway">
    <text evidence="1">Nucleotide-sugar biosynthesis; UDP-N-acetyl-alpha-D-glucosamine biosynthesis; UDP-N-acetyl-alpha-D-glucosamine from N-acetyl-alpha-D-glucosamine 1-phosphate: step 1/1.</text>
</comment>
<reference evidence="8 9" key="1">
    <citation type="submission" date="2024-04" db="EMBL/GenBank/DDBJ databases">
        <title>Tritrichomonas musculus Genome.</title>
        <authorList>
            <person name="Alves-Ferreira E."/>
            <person name="Grigg M."/>
            <person name="Lorenzi H."/>
            <person name="Galac M."/>
        </authorList>
    </citation>
    <scope>NUCLEOTIDE SEQUENCE [LARGE SCALE GENOMIC DNA]</scope>
    <source>
        <strain evidence="8 9">EAF2021</strain>
    </source>
</reference>
<dbReference type="InterPro" id="IPR026533">
    <property type="entry name" value="NTPase/PRRC1"/>
</dbReference>
<feature type="domain" description="Non-canonical purine NTP phosphatase/PRRC1" evidence="7">
    <location>
        <begin position="7"/>
        <end position="161"/>
    </location>
</feature>
<keyword evidence="9" id="KW-1185">Reference proteome</keyword>
<dbReference type="InterPro" id="IPR029044">
    <property type="entry name" value="Nucleotide-diphossugar_trans"/>
</dbReference>
<comment type="catalytic activity">
    <reaction evidence="6">
        <text>N-acetyl-alpha-D-glucosamine 1-phosphate + UTP + H(+) = UDP-N-acetyl-alpha-D-glucosamine + diphosphate</text>
        <dbReference type="Rhea" id="RHEA:13509"/>
        <dbReference type="ChEBI" id="CHEBI:15378"/>
        <dbReference type="ChEBI" id="CHEBI:33019"/>
        <dbReference type="ChEBI" id="CHEBI:46398"/>
        <dbReference type="ChEBI" id="CHEBI:57705"/>
        <dbReference type="ChEBI" id="CHEBI:57776"/>
        <dbReference type="EC" id="2.7.7.23"/>
    </reaction>
</comment>
<dbReference type="Gene3D" id="3.90.950.10">
    <property type="match status" value="1"/>
</dbReference>
<dbReference type="PANTHER" id="PTHR11952">
    <property type="entry name" value="UDP- GLUCOSE PYROPHOSPHORYLASE"/>
    <property type="match status" value="1"/>
</dbReference>
<evidence type="ECO:0000256" key="5">
    <source>
        <dbReference type="ARBA" id="ARBA00022695"/>
    </source>
</evidence>
<evidence type="ECO:0000256" key="4">
    <source>
        <dbReference type="ARBA" id="ARBA00022679"/>
    </source>
</evidence>
<evidence type="ECO:0000259" key="7">
    <source>
        <dbReference type="Pfam" id="PF01931"/>
    </source>
</evidence>
<evidence type="ECO:0000256" key="3">
    <source>
        <dbReference type="ARBA" id="ARBA00012457"/>
    </source>
</evidence>
<dbReference type="SUPFAM" id="SSF53448">
    <property type="entry name" value="Nucleotide-diphospho-sugar transferases"/>
    <property type="match status" value="1"/>
</dbReference>
<dbReference type="Proteomes" id="UP001470230">
    <property type="component" value="Unassembled WGS sequence"/>
</dbReference>
<evidence type="ECO:0000313" key="9">
    <source>
        <dbReference type="Proteomes" id="UP001470230"/>
    </source>
</evidence>
<dbReference type="Gene3D" id="3.90.550.10">
    <property type="entry name" value="Spore Coat Polysaccharide Biosynthesis Protein SpsA, Chain A"/>
    <property type="match status" value="1"/>
</dbReference>
<name>A0ABR2GX26_9EUKA</name>
<dbReference type="PANTHER" id="PTHR11952:SF2">
    <property type="entry name" value="LD24639P"/>
    <property type="match status" value="1"/>
</dbReference>
<evidence type="ECO:0000256" key="6">
    <source>
        <dbReference type="ARBA" id="ARBA00048493"/>
    </source>
</evidence>
<proteinExistence type="inferred from homology"/>
<dbReference type="EMBL" id="JAPFFF010000056">
    <property type="protein sequence ID" value="KAK8838201.1"/>
    <property type="molecule type" value="Genomic_DNA"/>
</dbReference>